<proteinExistence type="predicted"/>
<organism evidence="1 2">
    <name type="scientific">Salix dunnii</name>
    <dbReference type="NCBI Taxonomy" id="1413687"/>
    <lineage>
        <taxon>Eukaryota</taxon>
        <taxon>Viridiplantae</taxon>
        <taxon>Streptophyta</taxon>
        <taxon>Embryophyta</taxon>
        <taxon>Tracheophyta</taxon>
        <taxon>Spermatophyta</taxon>
        <taxon>Magnoliopsida</taxon>
        <taxon>eudicotyledons</taxon>
        <taxon>Gunneridae</taxon>
        <taxon>Pentapetalae</taxon>
        <taxon>rosids</taxon>
        <taxon>fabids</taxon>
        <taxon>Malpighiales</taxon>
        <taxon>Salicaceae</taxon>
        <taxon>Saliceae</taxon>
        <taxon>Salix</taxon>
    </lineage>
</organism>
<name>A0A835MQ70_9ROSI</name>
<comment type="caution">
    <text evidence="1">The sequence shown here is derived from an EMBL/GenBank/DDBJ whole genome shotgun (WGS) entry which is preliminary data.</text>
</comment>
<protein>
    <submittedName>
        <fullName evidence="1">Uncharacterized protein</fullName>
    </submittedName>
</protein>
<gene>
    <name evidence="1" type="ORF">SADUNF_Sadunf16G0133900</name>
</gene>
<accession>A0A835MQ70</accession>
<evidence type="ECO:0000313" key="2">
    <source>
        <dbReference type="Proteomes" id="UP000657918"/>
    </source>
</evidence>
<evidence type="ECO:0000313" key="1">
    <source>
        <dbReference type="EMBL" id="KAF9665543.1"/>
    </source>
</evidence>
<dbReference type="Proteomes" id="UP000657918">
    <property type="component" value="Chromosome 16"/>
</dbReference>
<keyword evidence="2" id="KW-1185">Reference proteome</keyword>
<dbReference type="AlphaFoldDB" id="A0A835MQ70"/>
<dbReference type="EMBL" id="JADGMS010000016">
    <property type="protein sequence ID" value="KAF9665543.1"/>
    <property type="molecule type" value="Genomic_DNA"/>
</dbReference>
<sequence>MACLCPNYRHELTMSKMCDMHERYAIHVFFWDLASIDTLMIHTLTLPIFFKDFYEIINLSVYSWSGRSDQDRQSIFADAASSRFTNFKAGARERGGARSPPPVRRVLSDGNLDDAASANMRLFFFADAYKHVHFDPRLECKLPPTFRQECAGSPSSAAGLGLLGGLPDSR</sequence>
<reference evidence="1 2" key="1">
    <citation type="submission" date="2020-10" db="EMBL/GenBank/DDBJ databases">
        <title>Plant Genome Project.</title>
        <authorList>
            <person name="Zhang R.-G."/>
        </authorList>
    </citation>
    <scope>NUCLEOTIDE SEQUENCE [LARGE SCALE GENOMIC DNA]</scope>
    <source>
        <strain evidence="1">FAFU-HL-1</strain>
        <tissue evidence="1">Leaf</tissue>
    </source>
</reference>